<accession>A0ABD1MYX2</accession>
<comment type="subcellular location">
    <subcellularLocation>
        <location evidence="1">Cell membrane</location>
        <topology evidence="1">Peripheral membrane protein</topology>
        <orientation evidence="1">Cytoplasmic side</orientation>
    </subcellularLocation>
</comment>
<dbReference type="InterPro" id="IPR026961">
    <property type="entry name" value="PGG_dom"/>
</dbReference>
<dbReference type="Pfam" id="PF12796">
    <property type="entry name" value="Ank_2"/>
    <property type="match status" value="1"/>
</dbReference>
<dbReference type="Proteomes" id="UP001603857">
    <property type="component" value="Unassembled WGS sequence"/>
</dbReference>
<comment type="caution">
    <text evidence="4">The sequence shown here is derived from an EMBL/GenBank/DDBJ whole genome shotgun (WGS) entry which is preliminary data.</text>
</comment>
<keyword evidence="2" id="KW-0812">Transmembrane</keyword>
<dbReference type="FunFam" id="1.25.40.20:FF:000594">
    <property type="entry name" value="Uncharacterized protein"/>
    <property type="match status" value="1"/>
</dbReference>
<dbReference type="InterPro" id="IPR036770">
    <property type="entry name" value="Ankyrin_rpt-contain_sf"/>
</dbReference>
<dbReference type="AlphaFoldDB" id="A0ABD1MYX2"/>
<evidence type="ECO:0000313" key="4">
    <source>
        <dbReference type="EMBL" id="KAL2341009.1"/>
    </source>
</evidence>
<protein>
    <recommendedName>
        <fullName evidence="3">PGG domain-containing protein</fullName>
    </recommendedName>
</protein>
<organism evidence="4 5">
    <name type="scientific">Flemingia macrophylla</name>
    <dbReference type="NCBI Taxonomy" id="520843"/>
    <lineage>
        <taxon>Eukaryota</taxon>
        <taxon>Viridiplantae</taxon>
        <taxon>Streptophyta</taxon>
        <taxon>Embryophyta</taxon>
        <taxon>Tracheophyta</taxon>
        <taxon>Spermatophyta</taxon>
        <taxon>Magnoliopsida</taxon>
        <taxon>eudicotyledons</taxon>
        <taxon>Gunneridae</taxon>
        <taxon>Pentapetalae</taxon>
        <taxon>rosids</taxon>
        <taxon>fabids</taxon>
        <taxon>Fabales</taxon>
        <taxon>Fabaceae</taxon>
        <taxon>Papilionoideae</taxon>
        <taxon>50 kb inversion clade</taxon>
        <taxon>NPAAA clade</taxon>
        <taxon>indigoferoid/millettioid clade</taxon>
        <taxon>Phaseoleae</taxon>
        <taxon>Flemingia</taxon>
    </lineage>
</organism>
<gene>
    <name evidence="4" type="ORF">Fmac_008949</name>
</gene>
<evidence type="ECO:0000256" key="1">
    <source>
        <dbReference type="ARBA" id="ARBA00004413"/>
    </source>
</evidence>
<evidence type="ECO:0000313" key="5">
    <source>
        <dbReference type="Proteomes" id="UP001603857"/>
    </source>
</evidence>
<feature type="transmembrane region" description="Helical" evidence="2">
    <location>
        <begin position="424"/>
        <end position="445"/>
    </location>
</feature>
<evidence type="ECO:0000256" key="2">
    <source>
        <dbReference type="SAM" id="Phobius"/>
    </source>
</evidence>
<keyword evidence="2" id="KW-1133">Transmembrane helix</keyword>
<dbReference type="SMART" id="SM00248">
    <property type="entry name" value="ANK"/>
    <property type="match status" value="5"/>
</dbReference>
<feature type="domain" description="PGG" evidence="3">
    <location>
        <begin position="421"/>
        <end position="532"/>
    </location>
</feature>
<name>A0ABD1MYX2_9FABA</name>
<dbReference type="PANTHER" id="PTHR24177:SF473">
    <property type="entry name" value="PROTEIN, PUTATIVE-RELATED"/>
    <property type="match status" value="1"/>
</dbReference>
<evidence type="ECO:0000259" key="3">
    <source>
        <dbReference type="Pfam" id="PF13962"/>
    </source>
</evidence>
<dbReference type="InterPro" id="IPR002110">
    <property type="entry name" value="Ankyrin_rpt"/>
</dbReference>
<feature type="transmembrane region" description="Helical" evidence="2">
    <location>
        <begin position="542"/>
        <end position="561"/>
    </location>
</feature>
<keyword evidence="2" id="KW-0472">Membrane</keyword>
<sequence>MSILPIHRDLLHKAPSSAASTSIFESSLTMLDNSNLGIVVGKAEHLQPLGPGSCSLELDGMHKRKMYMAAASGNWREVSSYFEINPDWSRIPLTGRGITALHVAVSMHQTSFVENLVNCMNMQDVEICMADGNTAFCLAAISGNIKIAEILLDKNPKLLWIRGQNDMLPIQLASSAGHLPMTEFLFETRDDLHNILSFQDIVKLFFMTITNNIYTVTSKLLERYPKLVTIENEEGLTTLQMLAQFSLCNETIGHQDIVSSLFKGMEEEKEAFNSEQLSKALFDAAKSGNIMILECLFMYHPDLLFEVDSTEQRNLLHIAILYRQEALYRLILSKGASMNVMMQLIDFEGNNVLHLAGKLPPEERCALSTKHVIMRCEEKWFKEVEKIVPDGMKRTRNKDGLTPKELFNWSHKGLHKESESEVKVTANTLVVVATLVITLGITAVLTIPIKDIDSTETPIFEKKTWYTLFFLSITSGTCLCAASMFCYASVVLPSSWEPKEESIFSRQTKLIFGNGTLFGAIALMFASIGCGSILIFDFISNWILFLIAGLGATVLLLHFALDHERWDSSLRFVRNWTLNKQMSCRLNLMVAEYAKCLLLRQVDVSK</sequence>
<dbReference type="PANTHER" id="PTHR24177">
    <property type="entry name" value="CASKIN"/>
    <property type="match status" value="1"/>
</dbReference>
<dbReference type="SUPFAM" id="SSF48403">
    <property type="entry name" value="Ankyrin repeat"/>
    <property type="match status" value="1"/>
</dbReference>
<reference evidence="4 5" key="1">
    <citation type="submission" date="2024-08" db="EMBL/GenBank/DDBJ databases">
        <title>Insights into the chromosomal genome structure of Flemingia macrophylla.</title>
        <authorList>
            <person name="Ding Y."/>
            <person name="Zhao Y."/>
            <person name="Bi W."/>
            <person name="Wu M."/>
            <person name="Zhao G."/>
            <person name="Gong Y."/>
            <person name="Li W."/>
            <person name="Zhang P."/>
        </authorList>
    </citation>
    <scope>NUCLEOTIDE SEQUENCE [LARGE SCALE GENOMIC DNA]</scope>
    <source>
        <strain evidence="4">DYQJB</strain>
        <tissue evidence="4">Leaf</tissue>
    </source>
</reference>
<feature type="transmembrane region" description="Helical" evidence="2">
    <location>
        <begin position="465"/>
        <end position="490"/>
    </location>
</feature>
<proteinExistence type="predicted"/>
<feature type="transmembrane region" description="Helical" evidence="2">
    <location>
        <begin position="511"/>
        <end position="536"/>
    </location>
</feature>
<keyword evidence="5" id="KW-1185">Reference proteome</keyword>
<dbReference type="EMBL" id="JBGMDY010000003">
    <property type="protein sequence ID" value="KAL2341009.1"/>
    <property type="molecule type" value="Genomic_DNA"/>
</dbReference>
<dbReference type="Pfam" id="PF13962">
    <property type="entry name" value="PGG"/>
    <property type="match status" value="1"/>
</dbReference>
<dbReference type="GO" id="GO:0005886">
    <property type="term" value="C:plasma membrane"/>
    <property type="evidence" value="ECO:0007669"/>
    <property type="project" value="UniProtKB-SubCell"/>
</dbReference>
<dbReference type="Gene3D" id="1.25.40.20">
    <property type="entry name" value="Ankyrin repeat-containing domain"/>
    <property type="match status" value="2"/>
</dbReference>